<dbReference type="SUPFAM" id="SSF48452">
    <property type="entry name" value="TPR-like"/>
    <property type="match status" value="2"/>
</dbReference>
<keyword evidence="4" id="KW-1185">Reference proteome</keyword>
<dbReference type="InterPro" id="IPR011990">
    <property type="entry name" value="TPR-like_helical_dom_sf"/>
</dbReference>
<dbReference type="OrthoDB" id="9991317at2759"/>
<evidence type="ECO:0000256" key="1">
    <source>
        <dbReference type="SAM" id="MobiDB-lite"/>
    </source>
</evidence>
<feature type="domain" description="CHAT" evidence="2">
    <location>
        <begin position="643"/>
        <end position="932"/>
    </location>
</feature>
<evidence type="ECO:0000313" key="4">
    <source>
        <dbReference type="Proteomes" id="UP000772434"/>
    </source>
</evidence>
<feature type="region of interest" description="Disordered" evidence="1">
    <location>
        <begin position="490"/>
        <end position="519"/>
    </location>
</feature>
<dbReference type="EMBL" id="JADNRY010000042">
    <property type="protein sequence ID" value="KAF9070258.1"/>
    <property type="molecule type" value="Genomic_DNA"/>
</dbReference>
<dbReference type="AlphaFoldDB" id="A0A9P5PVW2"/>
<sequence length="933" mass="102743">MPLMHSARQFTLLRKRCSQARPAHQPWISLWCRSKHVTGLTDINDAIEVQTQALDLTPDNHTDKPGHIENLAVTLHSRFELLGEVKDLDYAITLKQQAVNLTADAQRGKPSRLGNLSASFLRRFERLGELADLEQAITVQQQVVYLTPQGHADLPSRLDHLSSYLLRRYERLWELSDLQQAIVVQQRAVKLTPKGHTDKASRLNHLGIALQLRYERLGKLADGKNAILAKQQAVGLLANNNKLKPSLLQSLGNAFQSRFDDLHKLADVNHAIDFQQQAVGLTPEKDTHRSNRLHSLGNGFQSRFELLANLSDIDEAISLKQQAVELMPDGHADKPSKHYSLGSAYRSRFKSSSDSSDLDSALSAFQNACSAIAGDPSVQLDAAIDWANLCSDPQSALPAYEQIFQLIPMVVWLGQTIGHRYTELTRIGRMVNSAVAAAIAVGDFPKAVEWLEEGRGVVWGDILQLRSPLDELDTQYPHLAKRLKQVSRELETAGRSSRSKKFEKSKSRTTLTGEQEAQKHTKLADEYQKLITEIREKDGFGSFLRPKKLSELLPAADNGPIVIVNVAKASCDALILPSSSSSIIHVPLPTFSVEQGQKLHSKLLSSLTAMHVRMGRNGLRMKPKMAQNSVANDSGGTKDFQSVLAELWTHVVQPILSQLGLTEPSDNPEDRLPQITWCTTGALAFHPLHAAGIYGSRDPRENVKTSDFVISSYTPTLTALINSASKIKPIEKPSVLIISQPATKDLDPLPGTQKEAEEIELCVSSDYTKHLTDDQATITAVTSELGKHEIVHLACHGIQDSKDPLGSSFALHDGGLNLQALMGLSLDNVRLAVLSACQTATGDKKLPEEAVHLAAGMLAVGYPSVIATMWSIGDEDAPRVARSVYASLFDKQEGENMRGLDSAYALHEAVEHLREEVGEMNFVKWVPFVHFGI</sequence>
<evidence type="ECO:0000313" key="3">
    <source>
        <dbReference type="EMBL" id="KAF9070258.1"/>
    </source>
</evidence>
<dbReference type="Pfam" id="PF12770">
    <property type="entry name" value="CHAT"/>
    <property type="match status" value="1"/>
</dbReference>
<dbReference type="InterPro" id="IPR024983">
    <property type="entry name" value="CHAT_dom"/>
</dbReference>
<dbReference type="Gene3D" id="1.25.40.10">
    <property type="entry name" value="Tetratricopeptide repeat domain"/>
    <property type="match status" value="2"/>
</dbReference>
<reference evidence="3" key="1">
    <citation type="submission" date="2020-11" db="EMBL/GenBank/DDBJ databases">
        <authorList>
            <consortium name="DOE Joint Genome Institute"/>
            <person name="Ahrendt S."/>
            <person name="Riley R."/>
            <person name="Andreopoulos W."/>
            <person name="Labutti K."/>
            <person name="Pangilinan J."/>
            <person name="Ruiz-Duenas F.J."/>
            <person name="Barrasa J.M."/>
            <person name="Sanchez-Garcia M."/>
            <person name="Camarero S."/>
            <person name="Miyauchi S."/>
            <person name="Serrano A."/>
            <person name="Linde D."/>
            <person name="Babiker R."/>
            <person name="Drula E."/>
            <person name="Ayuso-Fernandez I."/>
            <person name="Pacheco R."/>
            <person name="Padilla G."/>
            <person name="Ferreira P."/>
            <person name="Barriuso J."/>
            <person name="Kellner H."/>
            <person name="Castanera R."/>
            <person name="Alfaro M."/>
            <person name="Ramirez L."/>
            <person name="Pisabarro A.G."/>
            <person name="Kuo A."/>
            <person name="Tritt A."/>
            <person name="Lipzen A."/>
            <person name="He G."/>
            <person name="Yan M."/>
            <person name="Ng V."/>
            <person name="Cullen D."/>
            <person name="Martin F."/>
            <person name="Rosso M.-N."/>
            <person name="Henrissat B."/>
            <person name="Hibbett D."/>
            <person name="Martinez A.T."/>
            <person name="Grigoriev I.V."/>
        </authorList>
    </citation>
    <scope>NUCLEOTIDE SEQUENCE</scope>
    <source>
        <strain evidence="3">AH 40177</strain>
    </source>
</reference>
<name>A0A9P5PVW2_9AGAR</name>
<gene>
    <name evidence="3" type="ORF">BDP27DRAFT_1420135</name>
</gene>
<accession>A0A9P5PVW2</accession>
<proteinExistence type="predicted"/>
<protein>
    <submittedName>
        <fullName evidence="3">CHAT domain-containing protein</fullName>
    </submittedName>
</protein>
<dbReference type="PANTHER" id="PTHR19959">
    <property type="entry name" value="KINESIN LIGHT CHAIN"/>
    <property type="match status" value="1"/>
</dbReference>
<evidence type="ECO:0000259" key="2">
    <source>
        <dbReference type="Pfam" id="PF12770"/>
    </source>
</evidence>
<comment type="caution">
    <text evidence="3">The sequence shown here is derived from an EMBL/GenBank/DDBJ whole genome shotgun (WGS) entry which is preliminary data.</text>
</comment>
<organism evidence="3 4">
    <name type="scientific">Rhodocollybia butyracea</name>
    <dbReference type="NCBI Taxonomy" id="206335"/>
    <lineage>
        <taxon>Eukaryota</taxon>
        <taxon>Fungi</taxon>
        <taxon>Dikarya</taxon>
        <taxon>Basidiomycota</taxon>
        <taxon>Agaricomycotina</taxon>
        <taxon>Agaricomycetes</taxon>
        <taxon>Agaricomycetidae</taxon>
        <taxon>Agaricales</taxon>
        <taxon>Marasmiineae</taxon>
        <taxon>Omphalotaceae</taxon>
        <taxon>Rhodocollybia</taxon>
    </lineage>
</organism>
<dbReference type="PANTHER" id="PTHR19959:SF119">
    <property type="entry name" value="FUNGAL LIPASE-LIKE DOMAIN-CONTAINING PROTEIN"/>
    <property type="match status" value="1"/>
</dbReference>
<dbReference type="Proteomes" id="UP000772434">
    <property type="component" value="Unassembled WGS sequence"/>
</dbReference>